<evidence type="ECO:0000313" key="2">
    <source>
        <dbReference type="EMBL" id="KUM26474.1"/>
    </source>
</evidence>
<dbReference type="Proteomes" id="UP000053176">
    <property type="component" value="Unassembled WGS sequence"/>
</dbReference>
<gene>
    <name evidence="2" type="ORF">AU467_21290</name>
</gene>
<feature type="compositionally biased region" description="Polar residues" evidence="1">
    <location>
        <begin position="122"/>
        <end position="142"/>
    </location>
</feature>
<comment type="caution">
    <text evidence="2">The sequence shown here is derived from an EMBL/GenBank/DDBJ whole genome shotgun (WGS) entry which is preliminary data.</text>
</comment>
<reference evidence="2 3" key="1">
    <citation type="submission" date="2015-12" db="EMBL/GenBank/DDBJ databases">
        <title>Draft genome sequence of Mesorhizobium sp. UFLA 01-765, a multitolerant efficient symbiont and plant-growth promoting strain isolated from Zn-mining soil using Leucaena leucocephala as a trap plant.</title>
        <authorList>
            <person name="Rangel W.M."/>
            <person name="Thijs S."/>
            <person name="Longatti S.M."/>
            <person name="Moreira F.M."/>
            <person name="Weyens N."/>
            <person name="Vangronsveld J."/>
            <person name="Van Hamme J.D."/>
            <person name="Bottos E.M."/>
            <person name="Rineau F."/>
        </authorList>
    </citation>
    <scope>NUCLEOTIDE SEQUENCE [LARGE SCALE GENOMIC DNA]</scope>
    <source>
        <strain evidence="2 3">UFLA 01-765</strain>
    </source>
</reference>
<dbReference type="AlphaFoldDB" id="A0A101KTD8"/>
<feature type="region of interest" description="Disordered" evidence="1">
    <location>
        <begin position="120"/>
        <end position="142"/>
    </location>
</feature>
<sequence length="142" mass="14613">MAISTICCCASDSDATGASAEKLAPTRFNNGATISRSLARSTSLSSPAFSGSRPKKMLAATSRFSNRLSSWCTKAMPEPMLASTVSPSCATPSTVTVPLSGRVTPPRIFISVDLPAPFSPTRPITSPGLTSMENPSSATTPG</sequence>
<proteinExistence type="predicted"/>
<evidence type="ECO:0000256" key="1">
    <source>
        <dbReference type="SAM" id="MobiDB-lite"/>
    </source>
</evidence>
<evidence type="ECO:0000313" key="3">
    <source>
        <dbReference type="Proteomes" id="UP000053176"/>
    </source>
</evidence>
<protein>
    <submittedName>
        <fullName evidence="2">Uncharacterized protein</fullName>
    </submittedName>
</protein>
<organism evidence="2 3">
    <name type="scientific">Rhizobium loti</name>
    <name type="common">Mesorhizobium loti</name>
    <dbReference type="NCBI Taxonomy" id="381"/>
    <lineage>
        <taxon>Bacteria</taxon>
        <taxon>Pseudomonadati</taxon>
        <taxon>Pseudomonadota</taxon>
        <taxon>Alphaproteobacteria</taxon>
        <taxon>Hyphomicrobiales</taxon>
        <taxon>Phyllobacteriaceae</taxon>
        <taxon>Mesorhizobium</taxon>
    </lineage>
</organism>
<accession>A0A101KTD8</accession>
<dbReference type="EMBL" id="LPWA01000105">
    <property type="protein sequence ID" value="KUM26474.1"/>
    <property type="molecule type" value="Genomic_DNA"/>
</dbReference>
<dbReference type="AntiFam" id="ANF00112">
    <property type="entry name" value="Shadow ORF (opposite phnC)"/>
</dbReference>
<name>A0A101KTD8_RHILI</name>